<dbReference type="CDD" id="cd00657">
    <property type="entry name" value="Ferritin_like"/>
    <property type="match status" value="1"/>
</dbReference>
<evidence type="ECO:0000256" key="1">
    <source>
        <dbReference type="SAM" id="SignalP"/>
    </source>
</evidence>
<keyword evidence="1" id="KW-0732">Signal</keyword>
<evidence type="ECO:0000313" key="2">
    <source>
        <dbReference type="EMBL" id="KAK7725014.1"/>
    </source>
</evidence>
<dbReference type="InterPro" id="IPR009078">
    <property type="entry name" value="Ferritin-like_SF"/>
</dbReference>
<feature type="chain" id="PRO_5045200933" description="Twin-arginine translocation pathway signal" evidence="1">
    <location>
        <begin position="21"/>
        <end position="322"/>
    </location>
</feature>
<organism evidence="2 3">
    <name type="scientific">Diaporthe eres</name>
    <name type="common">Phomopsis oblonga</name>
    <dbReference type="NCBI Taxonomy" id="83184"/>
    <lineage>
        <taxon>Eukaryota</taxon>
        <taxon>Fungi</taxon>
        <taxon>Dikarya</taxon>
        <taxon>Ascomycota</taxon>
        <taxon>Pezizomycotina</taxon>
        <taxon>Sordariomycetes</taxon>
        <taxon>Sordariomycetidae</taxon>
        <taxon>Diaporthales</taxon>
        <taxon>Diaporthaceae</taxon>
        <taxon>Diaporthe</taxon>
        <taxon>Diaporthe eres species complex</taxon>
    </lineage>
</organism>
<name>A0ABR1P2Z1_DIAER</name>
<dbReference type="PANTHER" id="PTHR38705:SF1">
    <property type="entry name" value="PROTEIN RDS1"/>
    <property type="match status" value="1"/>
</dbReference>
<dbReference type="EMBL" id="JAKNSF020000053">
    <property type="protein sequence ID" value="KAK7725014.1"/>
    <property type="molecule type" value="Genomic_DNA"/>
</dbReference>
<reference evidence="2 3" key="1">
    <citation type="submission" date="2024-02" db="EMBL/GenBank/DDBJ databases">
        <title>De novo assembly and annotation of 12 fungi associated with fruit tree decline syndrome in Ontario, Canada.</title>
        <authorList>
            <person name="Sulman M."/>
            <person name="Ellouze W."/>
            <person name="Ilyukhin E."/>
        </authorList>
    </citation>
    <scope>NUCLEOTIDE SEQUENCE [LARGE SCALE GENOMIC DNA]</scope>
    <source>
        <strain evidence="2 3">M169</strain>
    </source>
</reference>
<dbReference type="Pfam" id="PF13668">
    <property type="entry name" value="Ferritin_2"/>
    <property type="match status" value="1"/>
</dbReference>
<evidence type="ECO:0000313" key="3">
    <source>
        <dbReference type="Proteomes" id="UP001430848"/>
    </source>
</evidence>
<proteinExistence type="predicted"/>
<feature type="signal peptide" evidence="1">
    <location>
        <begin position="1"/>
        <end position="20"/>
    </location>
</feature>
<gene>
    <name evidence="2" type="ORF">SLS63_008416</name>
</gene>
<evidence type="ECO:0008006" key="4">
    <source>
        <dbReference type="Google" id="ProtNLM"/>
    </source>
</evidence>
<keyword evidence="3" id="KW-1185">Reference proteome</keyword>
<dbReference type="InterPro" id="IPR012347">
    <property type="entry name" value="Ferritin-like"/>
</dbReference>
<dbReference type="Proteomes" id="UP001430848">
    <property type="component" value="Unassembled WGS sequence"/>
</dbReference>
<sequence>MAGISLKSALVATLAAVATAMPAAPRLSERQLKIHQAMRRQQAAGQAAGITDPDILQFALTLEWLETTFYQQGLAQVPQQQFLDLGLTQLQVQDLAQQGKEEETHVQLLQGALAQKGVQPVQPCQYNFGQSFSSATAMLQTAVTLEQVGVSAYLGAAPLVQDPSILGTAASIYSIEARHQTFTRVATKVAASPNSFDTPLSPKQVFSLAAPFIASCPQGSNLALTAFPNITMTNPEVTAQIAAASPQQLQLQSAGSTGAMACAFSSGDLPTGTMFTQFANGACATPQGLSGVVYLNLVNSMPATSKISDDIITAGPMVMVLS</sequence>
<accession>A0ABR1P2Z1</accession>
<protein>
    <recommendedName>
        <fullName evidence="4">Twin-arginine translocation pathway signal</fullName>
    </recommendedName>
</protein>
<dbReference type="InterPro" id="IPR039254">
    <property type="entry name" value="Rds1"/>
</dbReference>
<dbReference type="SUPFAM" id="SSF47240">
    <property type="entry name" value="Ferritin-like"/>
    <property type="match status" value="1"/>
</dbReference>
<dbReference type="PANTHER" id="PTHR38705">
    <property type="entry name" value="PROTEIN RDS1"/>
    <property type="match status" value="1"/>
</dbReference>
<dbReference type="Gene3D" id="1.20.1260.10">
    <property type="match status" value="1"/>
</dbReference>
<comment type="caution">
    <text evidence="2">The sequence shown here is derived from an EMBL/GenBank/DDBJ whole genome shotgun (WGS) entry which is preliminary data.</text>
</comment>